<sequence>MSQAYKNVDPLEIAKQAEADLNSKAAKQGHDLTGTARGAHGASDSTKESGVDESVRGKFPGADVTYGSAASGAGDNRDIPLEEGGGINPVTGQPYKARDFEGEGGPEDKARIHAEENPGANDVRENIRQGRDIK</sequence>
<dbReference type="EMBL" id="KZ678130">
    <property type="protein sequence ID" value="PSN71952.1"/>
    <property type="molecule type" value="Genomic_DNA"/>
</dbReference>
<reference evidence="2 3" key="1">
    <citation type="journal article" date="2018" name="Front. Microbiol.">
        <title>Genome-Wide Analysis of Corynespora cassiicola Leaf Fall Disease Putative Effectors.</title>
        <authorList>
            <person name="Lopez D."/>
            <person name="Ribeiro S."/>
            <person name="Label P."/>
            <person name="Fumanal B."/>
            <person name="Venisse J.S."/>
            <person name="Kohler A."/>
            <person name="de Oliveira R.R."/>
            <person name="Labutti K."/>
            <person name="Lipzen A."/>
            <person name="Lail K."/>
            <person name="Bauer D."/>
            <person name="Ohm R.A."/>
            <person name="Barry K.W."/>
            <person name="Spatafora J."/>
            <person name="Grigoriev I.V."/>
            <person name="Martin F.M."/>
            <person name="Pujade-Renaud V."/>
        </authorList>
    </citation>
    <scope>NUCLEOTIDE SEQUENCE [LARGE SCALE GENOMIC DNA]</scope>
    <source>
        <strain evidence="2 3">Philippines</strain>
    </source>
</reference>
<feature type="compositionally biased region" description="Basic and acidic residues" evidence="1">
    <location>
        <begin position="96"/>
        <end position="134"/>
    </location>
</feature>
<dbReference type="OrthoDB" id="3359339at2759"/>
<proteinExistence type="predicted"/>
<organism evidence="2 3">
    <name type="scientific">Corynespora cassiicola Philippines</name>
    <dbReference type="NCBI Taxonomy" id="1448308"/>
    <lineage>
        <taxon>Eukaryota</taxon>
        <taxon>Fungi</taxon>
        <taxon>Dikarya</taxon>
        <taxon>Ascomycota</taxon>
        <taxon>Pezizomycotina</taxon>
        <taxon>Dothideomycetes</taxon>
        <taxon>Pleosporomycetidae</taxon>
        <taxon>Pleosporales</taxon>
        <taxon>Corynesporascaceae</taxon>
        <taxon>Corynespora</taxon>
    </lineage>
</organism>
<name>A0A2T2P2R4_CORCC</name>
<evidence type="ECO:0000313" key="2">
    <source>
        <dbReference type="EMBL" id="PSN71952.1"/>
    </source>
</evidence>
<accession>A0A2T2P2R4</accession>
<dbReference type="STRING" id="1448308.A0A2T2P2R4"/>
<dbReference type="Proteomes" id="UP000240883">
    <property type="component" value="Unassembled WGS sequence"/>
</dbReference>
<gene>
    <name evidence="2" type="ORF">BS50DRAFT_569550</name>
</gene>
<dbReference type="AlphaFoldDB" id="A0A2T2P2R4"/>
<evidence type="ECO:0000256" key="1">
    <source>
        <dbReference type="SAM" id="MobiDB-lite"/>
    </source>
</evidence>
<evidence type="ECO:0000313" key="3">
    <source>
        <dbReference type="Proteomes" id="UP000240883"/>
    </source>
</evidence>
<feature type="region of interest" description="Disordered" evidence="1">
    <location>
        <begin position="19"/>
        <end position="134"/>
    </location>
</feature>
<keyword evidence="3" id="KW-1185">Reference proteome</keyword>
<feature type="compositionally biased region" description="Basic and acidic residues" evidence="1">
    <location>
        <begin position="45"/>
        <end position="56"/>
    </location>
</feature>
<protein>
    <submittedName>
        <fullName evidence="2">Uncharacterized protein</fullName>
    </submittedName>
</protein>